<dbReference type="HAMAP" id="MF_04000">
    <property type="entry name" value="PPV_E1"/>
    <property type="match status" value="1"/>
</dbReference>
<accession>A0A385PKY4</accession>
<keyword evidence="8 15" id="KW-0347">Helicase</keyword>
<evidence type="ECO:0000256" key="7">
    <source>
        <dbReference type="ARBA" id="ARBA00022801"/>
    </source>
</evidence>
<name>A0A385PKY4_9PAPI</name>
<sequence length="599" mass="68167">MADVTKGTDSFDSMEGTSDWYILREVECVEDINTLDNLFEDSTDGSIVSNLIEDVDVDQGNSLELYNKQVAEECETAILSLKRKYIRTPEQAASELSSQSAAVSKSPKRQAKRRLFGDSGIEEDEAENILTQVDINSNSGSLQSTAPSVTLIQNNNRVINLAKFKSHFGISFTELTRPYRSNKSCSTNWVVSVHSAAEEVLESSKVILPQHCEFVQVVIQTFSGLFLLTFKSAKSRDTVVNLFCSILNVQELQLLCDPPKNRSVAAALFFYRKSLNKNNFMHGEFPEWLAKLVLVEHQSATAETFDLSTMVQWAYDNDFIEEQEIAYKYAELAYENNNAAAFLKSNNQLKYVRDCCAMVKMYKRHEMREMSMSDWIWKCCKAHKEDGEWKNIANFLKYQNVNMLAFLGALRSFFKAVPKRHCIVLWGPPNTGKSYFVYSLLTFLKGKVVSIMNRNSNFWLQPLLETKIGLLDDVTFPAWQFLDVNLRSGLDGNKISVDAKHRAPIQFKLPPLFVTTNINVEAESSLMYLHSRLMCFNFPNVMPFDPEGNPVYPITDITWKCFFRKLYKQLDLSPPEEEGDGIATERSFVCTARVSNGEL</sequence>
<evidence type="ECO:0000256" key="9">
    <source>
        <dbReference type="ARBA" id="ARBA00022840"/>
    </source>
</evidence>
<dbReference type="Gene3D" id="3.40.1310.10">
    <property type="match status" value="1"/>
</dbReference>
<dbReference type="SUPFAM" id="SSF52540">
    <property type="entry name" value="P-loop containing nucleoside triphosphate hydrolases"/>
    <property type="match status" value="1"/>
</dbReference>
<evidence type="ECO:0000256" key="10">
    <source>
        <dbReference type="ARBA" id="ARBA00023125"/>
    </source>
</evidence>
<dbReference type="PROSITE" id="PS51206">
    <property type="entry name" value="SF3_HELICASE_1"/>
    <property type="match status" value="1"/>
</dbReference>
<keyword evidence="11 15" id="KW-0413">Isomerase</keyword>
<keyword evidence="15" id="KW-0832">Ubl conjugation</keyword>
<dbReference type="GO" id="GO:0006260">
    <property type="term" value="P:DNA replication"/>
    <property type="evidence" value="ECO:0007669"/>
    <property type="project" value="UniProtKB-UniRule"/>
</dbReference>
<comment type="catalytic activity">
    <reaction evidence="12 15">
        <text>Couples ATP hydrolysis with the unwinding of duplex DNA by translocating in the 3'-5' direction.</text>
        <dbReference type="EC" id="5.6.2.4"/>
    </reaction>
</comment>
<dbReference type="GO" id="GO:0042025">
    <property type="term" value="C:host cell nucleus"/>
    <property type="evidence" value="ECO:0007669"/>
    <property type="project" value="UniProtKB-SubCell"/>
</dbReference>
<dbReference type="InterPro" id="IPR014015">
    <property type="entry name" value="Helicase_SF3_DNA-vir"/>
</dbReference>
<dbReference type="InterPro" id="IPR027417">
    <property type="entry name" value="P-loop_NTPase"/>
</dbReference>
<keyword evidence="15" id="KW-1017">Isopeptide bond</keyword>
<comment type="subcellular location">
    <subcellularLocation>
        <location evidence="1 15">Host nucleus</location>
    </subcellularLocation>
</comment>
<keyword evidence="4 15" id="KW-1048">Host nucleus</keyword>
<dbReference type="GO" id="GO:0005524">
    <property type="term" value="F:ATP binding"/>
    <property type="evidence" value="ECO:0007669"/>
    <property type="project" value="UniProtKB-UniRule"/>
</dbReference>
<protein>
    <recommendedName>
        <fullName evidence="15 16">Replication protein E1</fullName>
        <ecNumber evidence="15 16">5.6.2.4</ecNumber>
    </recommendedName>
    <alternativeName>
        <fullName evidence="15">ATP-dependent helicase E1</fullName>
    </alternativeName>
    <alternativeName>
        <fullName evidence="15">DNA 3'-5' helicase E1</fullName>
    </alternativeName>
</protein>
<evidence type="ECO:0000256" key="15">
    <source>
        <dbReference type="HAMAP-Rule" id="MF_04000"/>
    </source>
</evidence>
<evidence type="ECO:0000256" key="17">
    <source>
        <dbReference type="SAM" id="MobiDB-lite"/>
    </source>
</evidence>
<evidence type="ECO:0000256" key="2">
    <source>
        <dbReference type="ARBA" id="ARBA00022518"/>
    </source>
</evidence>
<dbReference type="EC" id="5.6.2.4" evidence="15 16"/>
<keyword evidence="3 15" id="KW-0597">Phosphoprotein</keyword>
<feature type="region of interest" description="Disordered" evidence="17">
    <location>
        <begin position="96"/>
        <end position="117"/>
    </location>
</feature>
<evidence type="ECO:0000259" key="18">
    <source>
        <dbReference type="PROSITE" id="PS51206"/>
    </source>
</evidence>
<keyword evidence="2 15" id="KW-0244">Early protein</keyword>
<comment type="PTM">
    <text evidence="15">Sumoylated.</text>
</comment>
<evidence type="ECO:0000256" key="6">
    <source>
        <dbReference type="ARBA" id="ARBA00022741"/>
    </source>
</evidence>
<comment type="subunit">
    <text evidence="15">Can form hexamers. Interacts with E2 protein; this interaction increases E1 DNA binding specificity. Interacts with host DNA polymerase subunit POLA2. Interacts with host single stranded DNA-binding protein RPA1. Interacts with host TOP1; this interaction stimulates the enzymatic activity of TOP1.</text>
</comment>
<evidence type="ECO:0000256" key="16">
    <source>
        <dbReference type="PIRNR" id="PIRNR003383"/>
    </source>
</evidence>
<evidence type="ECO:0000256" key="13">
    <source>
        <dbReference type="ARBA" id="ARBA00048988"/>
    </source>
</evidence>
<evidence type="ECO:0000256" key="8">
    <source>
        <dbReference type="ARBA" id="ARBA00022806"/>
    </source>
</evidence>
<dbReference type="Pfam" id="PF00524">
    <property type="entry name" value="PPV_E1_N"/>
    <property type="match status" value="1"/>
</dbReference>
<evidence type="ECO:0000256" key="3">
    <source>
        <dbReference type="ARBA" id="ARBA00022553"/>
    </source>
</evidence>
<dbReference type="PIRSF" id="PIRSF003383">
    <property type="entry name" value="Rep_E1_papillomaV"/>
    <property type="match status" value="1"/>
</dbReference>
<feature type="domain" description="SF3 helicase" evidence="18">
    <location>
        <begin position="387"/>
        <end position="551"/>
    </location>
</feature>
<dbReference type="Gene3D" id="1.10.10.510">
    <property type="entry name" value="Zinc finger, large T-antigen D1 domain"/>
    <property type="match status" value="1"/>
</dbReference>
<feature type="modified residue" description="Phosphoserine; by host" evidence="15">
    <location>
        <position position="97"/>
    </location>
</feature>
<reference evidence="19" key="1">
    <citation type="journal article" date="2018" name="Nat. Med.">
        <title>Expanded skin virome in DOCK8-deficient patients.</title>
        <authorList>
            <consortium name="NISC Comparative Sequencing Program"/>
            <person name="Tirosh O."/>
            <person name="Conlan S."/>
            <person name="Deming C."/>
            <person name="Lee-Lin S.Q."/>
            <person name="Huang X."/>
            <person name="Su H.C."/>
            <person name="Freeman A.F."/>
            <person name="Segre J.A."/>
            <person name="Kong H.H."/>
        </authorList>
    </citation>
    <scope>NUCLEOTIDE SEQUENCE</scope>
    <source>
        <strain evidence="19">HPV-mSK_056</strain>
    </source>
</reference>
<comment type="caution">
    <text evidence="15">Lacks conserved residue(s) required for the propagation of feature annotation.</text>
</comment>
<feature type="short sequence motif" description="Nuclear localization signal" evidence="15">
    <location>
        <begin position="82"/>
        <end position="84"/>
    </location>
</feature>
<dbReference type="InterPro" id="IPR014000">
    <property type="entry name" value="PPV_DNA_helicase_E1_N"/>
</dbReference>
<evidence type="ECO:0000313" key="19">
    <source>
        <dbReference type="EMBL" id="AYA93676.1"/>
    </source>
</evidence>
<feature type="compositionally biased region" description="Low complexity" evidence="17">
    <location>
        <begin position="96"/>
        <end position="105"/>
    </location>
</feature>
<keyword evidence="7 15" id="KW-0378">Hydrolase</keyword>
<dbReference type="Gene3D" id="3.40.50.300">
    <property type="entry name" value="P-loop containing nucleotide triphosphate hydrolases"/>
    <property type="match status" value="1"/>
</dbReference>
<comment type="function">
    <text evidence="16">ATP-dependent DNA helicase required for initiation of viral DNA replication. It forms a complex with the viral E2 protein. The E1-E2 complex binds to the replication origin which contains binding sites for both proteins.</text>
</comment>
<keyword evidence="10 15" id="KW-0238">DNA-binding</keyword>
<keyword evidence="9 15" id="KW-0067">ATP-binding</keyword>
<dbReference type="EMBL" id="MH777201">
    <property type="protein sequence ID" value="AYA93676.1"/>
    <property type="molecule type" value="Genomic_DNA"/>
</dbReference>
<dbReference type="InterPro" id="IPR037102">
    <property type="entry name" value="Znf_lg_T-Ag_D1_dom_sf"/>
</dbReference>
<dbReference type="Pfam" id="PF20450">
    <property type="entry name" value="PPV_E1_DBD"/>
    <property type="match status" value="1"/>
</dbReference>
<comment type="PTM">
    <text evidence="15">Phosphorylated.</text>
</comment>
<dbReference type="InterPro" id="IPR001177">
    <property type="entry name" value="PPV_DNA_helicase_E1_C"/>
</dbReference>
<comment type="catalytic activity">
    <reaction evidence="13 15 16">
        <text>ATP + H2O = ADP + phosphate + H(+)</text>
        <dbReference type="Rhea" id="RHEA:13065"/>
        <dbReference type="ChEBI" id="CHEBI:15377"/>
        <dbReference type="ChEBI" id="CHEBI:15378"/>
        <dbReference type="ChEBI" id="CHEBI:30616"/>
        <dbReference type="ChEBI" id="CHEBI:43474"/>
        <dbReference type="ChEBI" id="CHEBI:456216"/>
        <dbReference type="EC" id="5.6.2.4"/>
    </reaction>
</comment>
<dbReference type="SUPFAM" id="SSF55464">
    <property type="entry name" value="Origin of replication-binding domain, RBD-like"/>
    <property type="match status" value="1"/>
</dbReference>
<comment type="function">
    <text evidence="14 15">ATP-dependent DNA 3'-5' helicase required for initiation of viral DNA replication. It forms a complex with the viral E2 protein. The E1-E2 complex binds to the replication origin which contains binding sites for both proteins. During the initial step, a dimer of E1 interacts with a dimer of protein E2 leading to a complex that binds the viral origin of replication with high specificity. Then, a second dimer of E1 displaces the E2 dimer in an ATP-dependent manner to form the E1 tetramer. Following this, two E1 monomers are added to each half of the site, which results in the formation of two E1 trimers on the viral ori. Subsequently, two hexamers will be created. The double hexamer acts as a bi-directional helicase machinery and unwinds the viral DNA and then recruits the host DNA polymerase to start replication.</text>
</comment>
<comment type="similarity">
    <text evidence="15 16">Belongs to the papillomaviridae E1 protein family.</text>
</comment>
<dbReference type="GO" id="GO:0016887">
    <property type="term" value="F:ATP hydrolysis activity"/>
    <property type="evidence" value="ECO:0007669"/>
    <property type="project" value="RHEA"/>
</dbReference>
<dbReference type="GO" id="GO:0003677">
    <property type="term" value="F:DNA binding"/>
    <property type="evidence" value="ECO:0007669"/>
    <property type="project" value="UniProtKB-UniRule"/>
</dbReference>
<feature type="binding site" evidence="15">
    <location>
        <begin position="427"/>
        <end position="434"/>
    </location>
    <ligand>
        <name>ATP</name>
        <dbReference type="ChEBI" id="CHEBI:30616"/>
    </ligand>
</feature>
<dbReference type="InterPro" id="IPR046935">
    <property type="entry name" value="PPV_E1_DBD_sf"/>
</dbReference>
<feature type="cross-link" description="Glycyl lysine isopeptide (Lys-Gly) (interchain with G-Cter in SUMO)" evidence="15">
    <location>
        <position position="508"/>
    </location>
</feature>
<keyword evidence="5 15" id="KW-0235">DNA replication</keyword>
<evidence type="ECO:0000256" key="11">
    <source>
        <dbReference type="ARBA" id="ARBA00023235"/>
    </source>
</evidence>
<dbReference type="GO" id="GO:0043138">
    <property type="term" value="F:3'-5' DNA helicase activity"/>
    <property type="evidence" value="ECO:0007669"/>
    <property type="project" value="UniProtKB-UniRule"/>
</dbReference>
<gene>
    <name evidence="15" type="primary">E1</name>
</gene>
<dbReference type="InterPro" id="IPR016393">
    <property type="entry name" value="Rep_E1_papillomaV"/>
</dbReference>
<dbReference type="Pfam" id="PF00519">
    <property type="entry name" value="PPV_E1_C"/>
    <property type="match status" value="1"/>
</dbReference>
<evidence type="ECO:0000256" key="14">
    <source>
        <dbReference type="ARBA" id="ARBA00093297"/>
    </source>
</evidence>
<evidence type="ECO:0000256" key="5">
    <source>
        <dbReference type="ARBA" id="ARBA00022705"/>
    </source>
</evidence>
<dbReference type="InterPro" id="IPR046832">
    <property type="entry name" value="PPV_E1_DBD"/>
</dbReference>
<evidence type="ECO:0000256" key="1">
    <source>
        <dbReference type="ARBA" id="ARBA00004147"/>
    </source>
</evidence>
<evidence type="ECO:0000256" key="12">
    <source>
        <dbReference type="ARBA" id="ARBA00034617"/>
    </source>
</evidence>
<proteinExistence type="inferred from homology"/>
<organism evidence="19">
    <name type="scientific">Human papillomavirus</name>
    <dbReference type="NCBI Taxonomy" id="10566"/>
    <lineage>
        <taxon>Viruses</taxon>
        <taxon>Monodnaviria</taxon>
        <taxon>Shotokuvirae</taxon>
        <taxon>Cossaviricota</taxon>
        <taxon>Papovaviricetes</taxon>
        <taxon>Zurhausenvirales</taxon>
        <taxon>Papillomaviridae</taxon>
    </lineage>
</organism>
<keyword evidence="6 15" id="KW-0547">Nucleotide-binding</keyword>
<evidence type="ECO:0000256" key="4">
    <source>
        <dbReference type="ARBA" id="ARBA00022562"/>
    </source>
</evidence>